<dbReference type="EMBL" id="CP122566">
    <property type="protein sequence ID" value="WGH92650.1"/>
    <property type="molecule type" value="Genomic_DNA"/>
</dbReference>
<keyword evidence="1" id="KW-0175">Coiled coil</keyword>
<feature type="compositionally biased region" description="Polar residues" evidence="2">
    <location>
        <begin position="87"/>
        <end position="98"/>
    </location>
</feature>
<evidence type="ECO:0000256" key="1">
    <source>
        <dbReference type="SAM" id="Coils"/>
    </source>
</evidence>
<sequence>MSDNNEQDYDVETRLERVLADTETSMAQLREELHRIQTERRQHQEVDRLEEHLAHATVRWSKIKEFLQLMVAELRGARQDNAEAPQYETTQQTGEENK</sequence>
<organism evidence="3 4">
    <name type="scientific">Auritidibacter ignavus</name>
    <dbReference type="NCBI Taxonomy" id="678932"/>
    <lineage>
        <taxon>Bacteria</taxon>
        <taxon>Bacillati</taxon>
        <taxon>Actinomycetota</taxon>
        <taxon>Actinomycetes</taxon>
        <taxon>Micrococcales</taxon>
        <taxon>Micrococcaceae</taxon>
        <taxon>Auritidibacter</taxon>
    </lineage>
</organism>
<dbReference type="AlphaFoldDB" id="A0AAJ6AM67"/>
<feature type="region of interest" description="Disordered" evidence="2">
    <location>
        <begin position="77"/>
        <end position="98"/>
    </location>
</feature>
<proteinExistence type="predicted"/>
<feature type="coiled-coil region" evidence="1">
    <location>
        <begin position="12"/>
        <end position="46"/>
    </location>
</feature>
<evidence type="ECO:0000313" key="3">
    <source>
        <dbReference type="EMBL" id="WGH92650.1"/>
    </source>
</evidence>
<name>A0AAJ6AM67_9MICC</name>
<keyword evidence="4" id="KW-1185">Reference proteome</keyword>
<reference evidence="3 4" key="1">
    <citation type="submission" date="2023-03" db="EMBL/GenBank/DDBJ databases">
        <title>Complete genome sequences of several Auritidibacter ignavus strains isolated from ear infections.</title>
        <authorList>
            <person name="Baehr T."/>
            <person name="Baumhoegger A.M."/>
        </authorList>
    </citation>
    <scope>NUCLEOTIDE SEQUENCE [LARGE SCALE GENOMIC DNA]</scope>
    <source>
        <strain evidence="3 4">BABAE-6</strain>
    </source>
</reference>
<dbReference type="Proteomes" id="UP001224674">
    <property type="component" value="Chromosome"/>
</dbReference>
<protein>
    <submittedName>
        <fullName evidence="3">Uncharacterized protein</fullName>
    </submittedName>
</protein>
<evidence type="ECO:0000313" key="4">
    <source>
        <dbReference type="Proteomes" id="UP001224674"/>
    </source>
</evidence>
<accession>A0AAJ6AM67</accession>
<dbReference type="RefSeq" id="WP_279674648.1">
    <property type="nucleotide sequence ID" value="NZ_CP122566.1"/>
</dbReference>
<gene>
    <name evidence="3" type="ORF">QDX21_10140</name>
</gene>
<evidence type="ECO:0000256" key="2">
    <source>
        <dbReference type="SAM" id="MobiDB-lite"/>
    </source>
</evidence>